<evidence type="ECO:0000256" key="2">
    <source>
        <dbReference type="SAM" id="Phobius"/>
    </source>
</evidence>
<protein>
    <recommendedName>
        <fullName evidence="3">YcxB-like C-terminal domain-containing protein</fullName>
    </recommendedName>
</protein>
<evidence type="ECO:0000313" key="4">
    <source>
        <dbReference type="EMBL" id="GFO85829.1"/>
    </source>
</evidence>
<evidence type="ECO:0000259" key="3">
    <source>
        <dbReference type="Pfam" id="PF14317"/>
    </source>
</evidence>
<keyword evidence="2" id="KW-1133">Transmembrane helix</keyword>
<dbReference type="Proteomes" id="UP000613208">
    <property type="component" value="Unassembled WGS sequence"/>
</dbReference>
<evidence type="ECO:0000256" key="1">
    <source>
        <dbReference type="SAM" id="MobiDB-lite"/>
    </source>
</evidence>
<reference evidence="4" key="1">
    <citation type="submission" date="2020-06" db="EMBL/GenBank/DDBJ databases">
        <title>Characterization of fructooligosaccharide metabolism and fructooligosaccharide-degrading enzymes in human commensal butyrate producers.</title>
        <authorList>
            <person name="Tanno H."/>
            <person name="Fujii T."/>
            <person name="Hirano K."/>
            <person name="Maeno S."/>
            <person name="Tonozuka T."/>
            <person name="Sakamoto M."/>
            <person name="Ohkuma M."/>
            <person name="Tochio T."/>
            <person name="Endo A."/>
        </authorList>
    </citation>
    <scope>NUCLEOTIDE SEQUENCE</scope>
    <source>
        <strain evidence="4">JCM 17466</strain>
    </source>
</reference>
<feature type="transmembrane region" description="Helical" evidence="2">
    <location>
        <begin position="21"/>
        <end position="44"/>
    </location>
</feature>
<keyword evidence="2" id="KW-0812">Transmembrane</keyword>
<keyword evidence="5" id="KW-1185">Reference proteome</keyword>
<feature type="region of interest" description="Disordered" evidence="1">
    <location>
        <begin position="159"/>
        <end position="195"/>
    </location>
</feature>
<dbReference type="Pfam" id="PF14317">
    <property type="entry name" value="YcxB"/>
    <property type="match status" value="1"/>
</dbReference>
<accession>A0A916QC97</accession>
<proteinExistence type="predicted"/>
<dbReference type="EMBL" id="BLYI01000046">
    <property type="protein sequence ID" value="GFO85829.1"/>
    <property type="molecule type" value="Genomic_DNA"/>
</dbReference>
<feature type="transmembrane region" description="Helical" evidence="2">
    <location>
        <begin position="50"/>
        <end position="72"/>
    </location>
</feature>
<keyword evidence="2" id="KW-0472">Membrane</keyword>
<gene>
    <name evidence="4" type="ORF">ANBU17_21760</name>
</gene>
<dbReference type="AlphaFoldDB" id="A0A916QC97"/>
<organism evidence="4 5">
    <name type="scientific">Anaerostipes butyraticus</name>
    <dbReference type="NCBI Taxonomy" id="645466"/>
    <lineage>
        <taxon>Bacteria</taxon>
        <taxon>Bacillati</taxon>
        <taxon>Bacillota</taxon>
        <taxon>Clostridia</taxon>
        <taxon>Lachnospirales</taxon>
        <taxon>Lachnospiraceae</taxon>
        <taxon>Anaerostipes</taxon>
    </lineage>
</organism>
<sequence>MKFQTQLTAKDIFKFSMMYTYSGASGIFSIVMIIVGFFMCIRGIAQGQDWTYIVTGALILLLLVVINPLILYQKAKKQADTHPTYQQPSYYTMKEDGIFVEIGDDTGIIEWNRIMKIRHSFGLYILYTGKQQAFVFPDEAMGSQKQEIMKYIEEHVRAARTNPVRQTQKDSGISRYAKASGEAKEEEGKEEKTEE</sequence>
<comment type="caution">
    <text evidence="4">The sequence shown here is derived from an EMBL/GenBank/DDBJ whole genome shotgun (WGS) entry which is preliminary data.</text>
</comment>
<evidence type="ECO:0000313" key="5">
    <source>
        <dbReference type="Proteomes" id="UP000613208"/>
    </source>
</evidence>
<feature type="domain" description="YcxB-like C-terminal" evidence="3">
    <location>
        <begin position="95"/>
        <end position="146"/>
    </location>
</feature>
<dbReference type="RefSeq" id="WP_201311522.1">
    <property type="nucleotide sequence ID" value="NZ_BLYI01000046.1"/>
</dbReference>
<name>A0A916QC97_9FIRM</name>
<feature type="compositionally biased region" description="Basic and acidic residues" evidence="1">
    <location>
        <begin position="181"/>
        <end position="195"/>
    </location>
</feature>
<dbReference type="InterPro" id="IPR025588">
    <property type="entry name" value="YcxB-like_C"/>
</dbReference>